<accession>A0AAN8TBZ0</accession>
<dbReference type="EMBL" id="JBANQN010000008">
    <property type="protein sequence ID" value="KAK6782342.1"/>
    <property type="molecule type" value="Genomic_DNA"/>
</dbReference>
<evidence type="ECO:0000313" key="3">
    <source>
        <dbReference type="Proteomes" id="UP001371456"/>
    </source>
</evidence>
<sequence length="411" mass="47231">MTVPIVSRCNGSYDDMIASIVEAGELTCEPNDLVISYQINGRGKIHPTFIKNDRHVSLYMLDIGIDGSRPTLRIHVNARPPNEPTNSFDDDNDSIGNERLGDHAKKSLGDHSNENLGGHSMNVHDDLINVENQLVDAEDPERECCEEMQGEEDLRSQSNHSFSDETNLCINQTFSNKNELQLLLAEAAAKKSFNFATLWSCTKYLKTQEHRQQHCLHYNHVHCGYYMSHLGANLRVNHHYGDYLYLYYNATKLYSLEKFDNHFVEFKNKCPAAAIVLEYDIGFEKWSRAHFPGNRYDVMTTNIAESLNIMLIDEREYLVASIFNLIAKRFGELFRERHAYIIKPMGNQMVPSNEKIARKKMIEGDSLYVENVIEDDNQFTMFDVGVIAYVDLLKKSCSCREYDLIKNLVLM</sequence>
<name>A0AAN8TBZ0_SOLBU</name>
<evidence type="ECO:0000256" key="1">
    <source>
        <dbReference type="SAM" id="MobiDB-lite"/>
    </source>
</evidence>
<evidence type="ECO:0000313" key="2">
    <source>
        <dbReference type="EMBL" id="KAK6782342.1"/>
    </source>
</evidence>
<comment type="caution">
    <text evidence="2">The sequence shown here is derived from an EMBL/GenBank/DDBJ whole genome shotgun (WGS) entry which is preliminary data.</text>
</comment>
<reference evidence="2 3" key="1">
    <citation type="submission" date="2024-02" db="EMBL/GenBank/DDBJ databases">
        <title>de novo genome assembly of Solanum bulbocastanum strain 11H21.</title>
        <authorList>
            <person name="Hosaka A.J."/>
        </authorList>
    </citation>
    <scope>NUCLEOTIDE SEQUENCE [LARGE SCALE GENOMIC DNA]</scope>
    <source>
        <tissue evidence="2">Young leaves</tissue>
    </source>
</reference>
<dbReference type="AlphaFoldDB" id="A0AAN8TBZ0"/>
<feature type="compositionally biased region" description="Basic and acidic residues" evidence="1">
    <location>
        <begin position="99"/>
        <end position="113"/>
    </location>
</feature>
<dbReference type="Proteomes" id="UP001371456">
    <property type="component" value="Unassembled WGS sequence"/>
</dbReference>
<organism evidence="2 3">
    <name type="scientific">Solanum bulbocastanum</name>
    <name type="common">Wild potato</name>
    <dbReference type="NCBI Taxonomy" id="147425"/>
    <lineage>
        <taxon>Eukaryota</taxon>
        <taxon>Viridiplantae</taxon>
        <taxon>Streptophyta</taxon>
        <taxon>Embryophyta</taxon>
        <taxon>Tracheophyta</taxon>
        <taxon>Spermatophyta</taxon>
        <taxon>Magnoliopsida</taxon>
        <taxon>eudicotyledons</taxon>
        <taxon>Gunneridae</taxon>
        <taxon>Pentapetalae</taxon>
        <taxon>asterids</taxon>
        <taxon>lamiids</taxon>
        <taxon>Solanales</taxon>
        <taxon>Solanaceae</taxon>
        <taxon>Solanoideae</taxon>
        <taxon>Solaneae</taxon>
        <taxon>Solanum</taxon>
    </lineage>
</organism>
<proteinExistence type="predicted"/>
<dbReference type="PANTHER" id="PTHR31973">
    <property type="entry name" value="POLYPROTEIN, PUTATIVE-RELATED"/>
    <property type="match status" value="1"/>
</dbReference>
<protein>
    <submittedName>
        <fullName evidence="2">Uncharacterized protein</fullName>
    </submittedName>
</protein>
<feature type="region of interest" description="Disordered" evidence="1">
    <location>
        <begin position="78"/>
        <end position="122"/>
    </location>
</feature>
<gene>
    <name evidence="2" type="ORF">RDI58_020138</name>
</gene>
<dbReference type="PANTHER" id="PTHR31973:SF183">
    <property type="entry name" value="SWIM-TYPE DOMAIN-CONTAINING PROTEIN"/>
    <property type="match status" value="1"/>
</dbReference>
<keyword evidence="3" id="KW-1185">Reference proteome</keyword>